<keyword evidence="7" id="KW-1185">Reference proteome</keyword>
<feature type="region of interest" description="Disordered" evidence="4">
    <location>
        <begin position="324"/>
        <end position="421"/>
    </location>
</feature>
<feature type="compositionally biased region" description="Basic residues" evidence="4">
    <location>
        <begin position="334"/>
        <end position="343"/>
    </location>
</feature>
<sequence length="588" mass="63867">MSDSEMAVNKPPSTTAGGEGEGGAEGRPLTNKEKRQLAVAQKRAAKEQAAARKLAPSSSSSSSSSAAIGEKRKRDATSIGDVEADGEPVEGEPTEPQEDEAEVEVLSHKEQRRRKKLAKLSDSTDSTLPSDPNALMHPSRAPTVQPRSGFSIWVGNLSFFTAPAKLIDWFEQRGVDGISRVNMPKGARRAEMNRGFCYLDLPSKDMLTAALNLSEQPLDGRKLLIKNGSDFTGRPDINTSALGIARTLPSATTSMHANKDDDEDVEQEGNEGQADTDGKEQIKGKTGLTKTAQKILRAQKNPPSMTLFLGNLSFNTTEQGVRDLFDHSASKRNPVVKKTKKERKSKDKNVKSKAEKSSSSSDSDSDSDSSSSSSSSDSDSDLESDSDSDSDSDEEEKEKKTESQPKQTFIHPSHGEVVSSSAGIRKVRLGTFEDAPTKCKGFGFLDFHTVEQATCSLLDPRNTFLDGRKIILQYASADATRRGASKQQKSAIASKRPNELRVGFQRNKPKRIQPHSESPPPIPGSFNPNAELPKKHKETKQERLERRQRDASNPSTQKRSRPGAALANAQRASTAVVQSTGTKISFDD</sequence>
<evidence type="ECO:0000313" key="7">
    <source>
        <dbReference type="Proteomes" id="UP000324022"/>
    </source>
</evidence>
<evidence type="ECO:0000256" key="4">
    <source>
        <dbReference type="SAM" id="MobiDB-lite"/>
    </source>
</evidence>
<dbReference type="Pfam" id="PF00076">
    <property type="entry name" value="RRM_1"/>
    <property type="match status" value="1"/>
</dbReference>
<dbReference type="PROSITE" id="PS50102">
    <property type="entry name" value="RRM"/>
    <property type="match status" value="1"/>
</dbReference>
<feature type="compositionally biased region" description="Low complexity" evidence="4">
    <location>
        <begin position="357"/>
        <end position="377"/>
    </location>
</feature>
<evidence type="ECO:0000313" key="6">
    <source>
        <dbReference type="EMBL" id="SPO31704.1"/>
    </source>
</evidence>
<dbReference type="PANTHER" id="PTHR23236:SF119">
    <property type="entry name" value="NUCLEAR RNA-BINDING PROTEIN SART-3"/>
    <property type="match status" value="1"/>
</dbReference>
<evidence type="ECO:0000256" key="3">
    <source>
        <dbReference type="PROSITE-ProRule" id="PRU00176"/>
    </source>
</evidence>
<dbReference type="InterPro" id="IPR000504">
    <property type="entry name" value="RRM_dom"/>
</dbReference>
<dbReference type="InterPro" id="IPR035979">
    <property type="entry name" value="RBD_domain_sf"/>
</dbReference>
<feature type="domain" description="RRM" evidence="5">
    <location>
        <begin position="150"/>
        <end position="230"/>
    </location>
</feature>
<feature type="region of interest" description="Disordered" evidence="4">
    <location>
        <begin position="249"/>
        <end position="288"/>
    </location>
</feature>
<dbReference type="Gene3D" id="3.30.70.330">
    <property type="match status" value="3"/>
</dbReference>
<evidence type="ECO:0000259" key="5">
    <source>
        <dbReference type="PROSITE" id="PS50102"/>
    </source>
</evidence>
<organism evidence="6 7">
    <name type="scientific">Ustilago trichophora</name>
    <dbReference type="NCBI Taxonomy" id="86804"/>
    <lineage>
        <taxon>Eukaryota</taxon>
        <taxon>Fungi</taxon>
        <taxon>Dikarya</taxon>
        <taxon>Basidiomycota</taxon>
        <taxon>Ustilaginomycotina</taxon>
        <taxon>Ustilaginomycetes</taxon>
        <taxon>Ustilaginales</taxon>
        <taxon>Ustilaginaceae</taxon>
        <taxon>Ustilago</taxon>
    </lineage>
</organism>
<keyword evidence="1" id="KW-0677">Repeat</keyword>
<feature type="compositionally biased region" description="Polar residues" evidence="4">
    <location>
        <begin position="570"/>
        <end position="588"/>
    </location>
</feature>
<reference evidence="6 7" key="1">
    <citation type="submission" date="2018-03" db="EMBL/GenBank/DDBJ databases">
        <authorList>
            <person name="Guldener U."/>
        </authorList>
    </citation>
    <scope>NUCLEOTIDE SEQUENCE [LARGE SCALE GENOMIC DNA]</scope>
    <source>
        <strain evidence="6 7">NBRC100155</strain>
    </source>
</reference>
<feature type="region of interest" description="Disordered" evidence="4">
    <location>
        <begin position="1"/>
        <end position="142"/>
    </location>
</feature>
<feature type="region of interest" description="Disordered" evidence="4">
    <location>
        <begin position="478"/>
        <end position="588"/>
    </location>
</feature>
<feature type="compositionally biased region" description="Basic and acidic residues" evidence="4">
    <location>
        <begin position="539"/>
        <end position="550"/>
    </location>
</feature>
<dbReference type="OrthoDB" id="439808at2759"/>
<dbReference type="AlphaFoldDB" id="A0A5C3EM20"/>
<feature type="compositionally biased region" description="Basic and acidic residues" evidence="4">
    <location>
        <begin position="344"/>
        <end position="356"/>
    </location>
</feature>
<accession>A0A5C3EM20</accession>
<evidence type="ECO:0000256" key="1">
    <source>
        <dbReference type="ARBA" id="ARBA00022737"/>
    </source>
</evidence>
<feature type="compositionally biased region" description="Low complexity" evidence="4">
    <location>
        <begin position="120"/>
        <end position="132"/>
    </location>
</feature>
<evidence type="ECO:0000256" key="2">
    <source>
        <dbReference type="ARBA" id="ARBA00022884"/>
    </source>
</evidence>
<dbReference type="Proteomes" id="UP000324022">
    <property type="component" value="Unassembled WGS sequence"/>
</dbReference>
<dbReference type="SUPFAM" id="SSF54928">
    <property type="entry name" value="RNA-binding domain, RBD"/>
    <property type="match status" value="2"/>
</dbReference>
<dbReference type="PANTHER" id="PTHR23236">
    <property type="entry name" value="EUKARYOTIC TRANSLATION INITIATION FACTOR 4B/4H"/>
    <property type="match status" value="1"/>
</dbReference>
<gene>
    <name evidence="6" type="ORF">UTRI_06591_B</name>
</gene>
<dbReference type="GO" id="GO:0003723">
    <property type="term" value="F:RNA binding"/>
    <property type="evidence" value="ECO:0007669"/>
    <property type="project" value="UniProtKB-UniRule"/>
</dbReference>
<feature type="compositionally biased region" description="Low complexity" evidence="4">
    <location>
        <begin position="51"/>
        <end position="65"/>
    </location>
</feature>
<name>A0A5C3EM20_9BASI</name>
<dbReference type="SMART" id="SM00360">
    <property type="entry name" value="RRM"/>
    <property type="match status" value="2"/>
</dbReference>
<feature type="compositionally biased region" description="Acidic residues" evidence="4">
    <location>
        <begin position="378"/>
        <end position="396"/>
    </location>
</feature>
<protein>
    <submittedName>
        <fullName evidence="6">Related to RNA-binding protein rnp24</fullName>
    </submittedName>
</protein>
<proteinExistence type="predicted"/>
<dbReference type="EMBL" id="OOIN01000040">
    <property type="protein sequence ID" value="SPO31704.1"/>
    <property type="molecule type" value="Genomic_DNA"/>
</dbReference>
<feature type="compositionally biased region" description="Acidic residues" evidence="4">
    <location>
        <begin position="260"/>
        <end position="269"/>
    </location>
</feature>
<dbReference type="InterPro" id="IPR012677">
    <property type="entry name" value="Nucleotide-bd_a/b_plait_sf"/>
</dbReference>
<keyword evidence="2 3" id="KW-0694">RNA-binding</keyword>
<feature type="compositionally biased region" description="Acidic residues" evidence="4">
    <location>
        <begin position="82"/>
        <end position="103"/>
    </location>
</feature>